<dbReference type="GO" id="GO:0005524">
    <property type="term" value="F:ATP binding"/>
    <property type="evidence" value="ECO:0007669"/>
    <property type="project" value="UniProtKB-KW"/>
</dbReference>
<evidence type="ECO:0000256" key="1">
    <source>
        <dbReference type="ARBA" id="ARBA00012906"/>
    </source>
</evidence>
<keyword evidence="5" id="KW-0067">ATP-binding</keyword>
<dbReference type="CDD" id="cd02020">
    <property type="entry name" value="CMPK"/>
    <property type="match status" value="1"/>
</dbReference>
<evidence type="ECO:0000256" key="2">
    <source>
        <dbReference type="ARBA" id="ARBA00022679"/>
    </source>
</evidence>
<dbReference type="InterPro" id="IPR011994">
    <property type="entry name" value="Cytidylate_kinase_dom"/>
</dbReference>
<dbReference type="EC" id="2.7.4.25" evidence="1"/>
<evidence type="ECO:0000256" key="4">
    <source>
        <dbReference type="ARBA" id="ARBA00022777"/>
    </source>
</evidence>
<dbReference type="SUPFAM" id="SSF52540">
    <property type="entry name" value="P-loop containing nucleoside triphosphate hydrolases"/>
    <property type="match status" value="1"/>
</dbReference>
<keyword evidence="3" id="KW-0547">Nucleotide-binding</keyword>
<keyword evidence="4" id="KW-0418">Kinase</keyword>
<proteinExistence type="predicted"/>
<comment type="caution">
    <text evidence="8">The sequence shown here is derived from an EMBL/GenBank/DDBJ whole genome shotgun (WGS) entry which is preliminary data.</text>
</comment>
<dbReference type="EMBL" id="MFKW01000008">
    <property type="protein sequence ID" value="OGG51930.1"/>
    <property type="molecule type" value="Genomic_DNA"/>
</dbReference>
<comment type="catalytic activity">
    <reaction evidence="6">
        <text>dCMP + ATP = dCDP + ADP</text>
        <dbReference type="Rhea" id="RHEA:25094"/>
        <dbReference type="ChEBI" id="CHEBI:30616"/>
        <dbReference type="ChEBI" id="CHEBI:57566"/>
        <dbReference type="ChEBI" id="CHEBI:58593"/>
        <dbReference type="ChEBI" id="CHEBI:456216"/>
        <dbReference type="EC" id="2.7.4.25"/>
    </reaction>
</comment>
<dbReference type="Gene3D" id="3.40.50.300">
    <property type="entry name" value="P-loop containing nucleotide triphosphate hydrolases"/>
    <property type="match status" value="1"/>
</dbReference>
<reference evidence="8 9" key="1">
    <citation type="journal article" date="2016" name="Nat. Commun.">
        <title>Thousands of microbial genomes shed light on interconnected biogeochemical processes in an aquifer system.</title>
        <authorList>
            <person name="Anantharaman K."/>
            <person name="Brown C.T."/>
            <person name="Hug L.A."/>
            <person name="Sharon I."/>
            <person name="Castelle C.J."/>
            <person name="Probst A.J."/>
            <person name="Thomas B.C."/>
            <person name="Singh A."/>
            <person name="Wilkins M.J."/>
            <person name="Karaoz U."/>
            <person name="Brodie E.L."/>
            <person name="Williams K.H."/>
            <person name="Hubbard S.S."/>
            <person name="Banfield J.F."/>
        </authorList>
    </citation>
    <scope>NUCLEOTIDE SEQUENCE [LARGE SCALE GENOMIC DNA]</scope>
</reference>
<evidence type="ECO:0000313" key="9">
    <source>
        <dbReference type="Proteomes" id="UP000176445"/>
    </source>
</evidence>
<evidence type="ECO:0000256" key="3">
    <source>
        <dbReference type="ARBA" id="ARBA00022741"/>
    </source>
</evidence>
<evidence type="ECO:0000313" key="8">
    <source>
        <dbReference type="EMBL" id="OGG51930.1"/>
    </source>
</evidence>
<keyword evidence="2" id="KW-0808">Transferase</keyword>
<name>A0A1F6CS64_9BACT</name>
<dbReference type="Proteomes" id="UP000176445">
    <property type="component" value="Unassembled WGS sequence"/>
</dbReference>
<dbReference type="Pfam" id="PF13189">
    <property type="entry name" value="Cytidylate_kin2"/>
    <property type="match status" value="1"/>
</dbReference>
<evidence type="ECO:0000256" key="6">
    <source>
        <dbReference type="ARBA" id="ARBA00047615"/>
    </source>
</evidence>
<dbReference type="InterPro" id="IPR027417">
    <property type="entry name" value="P-loop_NTPase"/>
</dbReference>
<sequence>MKRELITIAGSLGSGKSSTAKAVAQALGYRHFSSGDLFRKIAAERGESVEATNISAEAQKDIDYQVDELLQKMGKEEDRLVIDSRMAWHWMPESFRVFLFLDLDPAAERVFQDVLNKTRVSEHGQSLEEVRASIERRFASEQKRYMALYGVNPTDPKNFDLVIDTKNNSLDSVVQTVLEKYNAWRVDEIRA</sequence>
<dbReference type="GO" id="GO:0036430">
    <property type="term" value="F:CMP kinase activity"/>
    <property type="evidence" value="ECO:0007669"/>
    <property type="project" value="RHEA"/>
</dbReference>
<evidence type="ECO:0000256" key="7">
    <source>
        <dbReference type="ARBA" id="ARBA00048478"/>
    </source>
</evidence>
<evidence type="ECO:0000256" key="5">
    <source>
        <dbReference type="ARBA" id="ARBA00022840"/>
    </source>
</evidence>
<dbReference type="GO" id="GO:0036431">
    <property type="term" value="F:dCMP kinase activity"/>
    <property type="evidence" value="ECO:0007669"/>
    <property type="project" value="InterPro"/>
</dbReference>
<dbReference type="AlphaFoldDB" id="A0A1F6CS64"/>
<gene>
    <name evidence="8" type="ORF">A2704_00150</name>
</gene>
<comment type="catalytic activity">
    <reaction evidence="7">
        <text>CMP + ATP = CDP + ADP</text>
        <dbReference type="Rhea" id="RHEA:11600"/>
        <dbReference type="ChEBI" id="CHEBI:30616"/>
        <dbReference type="ChEBI" id="CHEBI:58069"/>
        <dbReference type="ChEBI" id="CHEBI:60377"/>
        <dbReference type="ChEBI" id="CHEBI:456216"/>
        <dbReference type="EC" id="2.7.4.25"/>
    </reaction>
</comment>
<protein>
    <recommendedName>
        <fullName evidence="1">(d)CMP kinase</fullName>
        <ecNumber evidence="1">2.7.4.25</ecNumber>
    </recommendedName>
</protein>
<accession>A0A1F6CS64</accession>
<organism evidence="8 9">
    <name type="scientific">Candidatus Kaiserbacteria bacterium RIFCSPHIGHO2_01_FULL_54_36b</name>
    <dbReference type="NCBI Taxonomy" id="1798483"/>
    <lineage>
        <taxon>Bacteria</taxon>
        <taxon>Candidatus Kaiseribacteriota</taxon>
    </lineage>
</organism>